<dbReference type="Proteomes" id="UP000625711">
    <property type="component" value="Unassembled WGS sequence"/>
</dbReference>
<keyword evidence="3" id="KW-1185">Reference proteome</keyword>
<proteinExistence type="predicted"/>
<dbReference type="EMBL" id="JAACXV010000001">
    <property type="protein sequence ID" value="KAF7288107.1"/>
    <property type="molecule type" value="Genomic_DNA"/>
</dbReference>
<accession>A0A834IW75</accession>
<dbReference type="PANTHER" id="PTHR31389">
    <property type="entry name" value="LD39211P"/>
    <property type="match status" value="1"/>
</dbReference>
<evidence type="ECO:0000313" key="3">
    <source>
        <dbReference type="Proteomes" id="UP000625711"/>
    </source>
</evidence>
<dbReference type="PANTHER" id="PTHR31389:SF4">
    <property type="entry name" value="LD39211P"/>
    <property type="match status" value="1"/>
</dbReference>
<keyword evidence="1" id="KW-0732">Signal</keyword>
<comment type="caution">
    <text evidence="2">The sequence shown here is derived from an EMBL/GenBank/DDBJ whole genome shotgun (WGS) entry which is preliminary data.</text>
</comment>
<evidence type="ECO:0000256" key="1">
    <source>
        <dbReference type="SAM" id="SignalP"/>
    </source>
</evidence>
<dbReference type="OrthoDB" id="6414280at2759"/>
<dbReference type="AlphaFoldDB" id="A0A834IW75"/>
<name>A0A834IW75_RHYFE</name>
<reference evidence="2" key="1">
    <citation type="submission" date="2020-08" db="EMBL/GenBank/DDBJ databases">
        <title>Genome sequencing and assembly of the red palm weevil Rhynchophorus ferrugineus.</title>
        <authorList>
            <person name="Dias G.B."/>
            <person name="Bergman C.M."/>
            <person name="Manee M."/>
        </authorList>
    </citation>
    <scope>NUCLEOTIDE SEQUENCE</scope>
    <source>
        <strain evidence="2">AA-2017</strain>
        <tissue evidence="2">Whole larva</tissue>
    </source>
</reference>
<protein>
    <submittedName>
        <fullName evidence="2">Uncharacterized protein</fullName>
    </submittedName>
</protein>
<gene>
    <name evidence="2" type="ORF">GWI33_000158</name>
</gene>
<feature type="chain" id="PRO_5032807605" evidence="1">
    <location>
        <begin position="25"/>
        <end position="361"/>
    </location>
</feature>
<evidence type="ECO:0000313" key="2">
    <source>
        <dbReference type="EMBL" id="KAF7288107.1"/>
    </source>
</evidence>
<feature type="signal peptide" evidence="1">
    <location>
        <begin position="1"/>
        <end position="24"/>
    </location>
</feature>
<sequence length="361" mass="41532">MRIKNFVTTLCVILIVSFFFVILGQNKHQTIQDIVTTTNEQFQSFKENLRDAEKKALVTDQKLLDILGFTDDSPRLYPKDVWKNSSLPIIVTYVLKGEESQAIGLINNVAKVLANNTILVYNLGLSEYSLKTLQNYCNSSKCQVMSLNFYDFPSHVQDEVLHAYRPLIIQDALSRTGAILFLECNYRFMFNVTPSMITDLFERRVLKKGVLTFPLETKHPVTSLTHKKMFEYFRTDAENFQFLQMVKADVLFFVNLKEIHQEIILPWIQCALTHDCIFPIGAQSVGCKFDKKPSYRYSGCHSYDVSALNIVLGLRFKFMNKDYTFTRPVSYFTQISLSKADALLKEMEQNTTTEGQLSITS</sequence>
<organism evidence="2 3">
    <name type="scientific">Rhynchophorus ferrugineus</name>
    <name type="common">Red palm weevil</name>
    <name type="synonym">Curculio ferrugineus</name>
    <dbReference type="NCBI Taxonomy" id="354439"/>
    <lineage>
        <taxon>Eukaryota</taxon>
        <taxon>Metazoa</taxon>
        <taxon>Ecdysozoa</taxon>
        <taxon>Arthropoda</taxon>
        <taxon>Hexapoda</taxon>
        <taxon>Insecta</taxon>
        <taxon>Pterygota</taxon>
        <taxon>Neoptera</taxon>
        <taxon>Endopterygota</taxon>
        <taxon>Coleoptera</taxon>
        <taxon>Polyphaga</taxon>
        <taxon>Cucujiformia</taxon>
        <taxon>Curculionidae</taxon>
        <taxon>Dryophthorinae</taxon>
        <taxon>Rhynchophorus</taxon>
    </lineage>
</organism>